<dbReference type="Proteomes" id="UP000186583">
    <property type="component" value="Unassembled WGS sequence"/>
</dbReference>
<organism evidence="2 3">
    <name type="scientific">Colletotrichum chlorophyti</name>
    <dbReference type="NCBI Taxonomy" id="708187"/>
    <lineage>
        <taxon>Eukaryota</taxon>
        <taxon>Fungi</taxon>
        <taxon>Dikarya</taxon>
        <taxon>Ascomycota</taxon>
        <taxon>Pezizomycotina</taxon>
        <taxon>Sordariomycetes</taxon>
        <taxon>Hypocreomycetidae</taxon>
        <taxon>Glomerellales</taxon>
        <taxon>Glomerellaceae</taxon>
        <taxon>Colletotrichum</taxon>
    </lineage>
</organism>
<reference evidence="2 3" key="1">
    <citation type="submission" date="2016-11" db="EMBL/GenBank/DDBJ databases">
        <title>Draft Genome Assembly of Colletotrichum chlorophyti a pathogen of herbaceous plants.</title>
        <authorList>
            <person name="Gan P."/>
            <person name="Narusaka M."/>
            <person name="Tsushima A."/>
            <person name="Narusaka Y."/>
            <person name="Takano Y."/>
            <person name="Shirasu K."/>
        </authorList>
    </citation>
    <scope>NUCLEOTIDE SEQUENCE [LARGE SCALE GENOMIC DNA]</scope>
    <source>
        <strain evidence="2 3">NTL11</strain>
    </source>
</reference>
<evidence type="ECO:0000313" key="2">
    <source>
        <dbReference type="EMBL" id="OLN87873.1"/>
    </source>
</evidence>
<dbReference type="EMBL" id="MPGH01000088">
    <property type="protein sequence ID" value="OLN87873.1"/>
    <property type="molecule type" value="Genomic_DNA"/>
</dbReference>
<evidence type="ECO:0000256" key="1">
    <source>
        <dbReference type="SAM" id="SignalP"/>
    </source>
</evidence>
<dbReference type="OrthoDB" id="4844499at2759"/>
<keyword evidence="3" id="KW-1185">Reference proteome</keyword>
<dbReference type="AlphaFoldDB" id="A0A1Q8RU04"/>
<keyword evidence="1" id="KW-0732">Signal</keyword>
<gene>
    <name evidence="2" type="ORF">CCHL11_00332</name>
</gene>
<proteinExistence type="predicted"/>
<feature type="chain" id="PRO_5010379118" evidence="1">
    <location>
        <begin position="19"/>
        <end position="77"/>
    </location>
</feature>
<name>A0A1Q8RU04_9PEZI</name>
<sequence>MQFSIVFVLLASVAAVHSAAVPDGASEIRDLFKRQGRTAAECASIGAAHCSNTGAACPIGCLCSGGNLPNGGCCACT</sequence>
<accession>A0A1Q8RU04</accession>
<evidence type="ECO:0000313" key="3">
    <source>
        <dbReference type="Proteomes" id="UP000186583"/>
    </source>
</evidence>
<protein>
    <submittedName>
        <fullName evidence="2">Uncharacterized protein</fullName>
    </submittedName>
</protein>
<comment type="caution">
    <text evidence="2">The sequence shown here is derived from an EMBL/GenBank/DDBJ whole genome shotgun (WGS) entry which is preliminary data.</text>
</comment>
<feature type="signal peptide" evidence="1">
    <location>
        <begin position="1"/>
        <end position="18"/>
    </location>
</feature>